<feature type="compositionally biased region" description="Low complexity" evidence="7">
    <location>
        <begin position="10"/>
        <end position="26"/>
    </location>
</feature>
<dbReference type="SMART" id="SM00320">
    <property type="entry name" value="WD40"/>
    <property type="match status" value="5"/>
</dbReference>
<dbReference type="InterPro" id="IPR001680">
    <property type="entry name" value="WD40_rpt"/>
</dbReference>
<feature type="compositionally biased region" description="Acidic residues" evidence="7">
    <location>
        <begin position="27"/>
        <end position="36"/>
    </location>
</feature>
<keyword evidence="4" id="KW-0805">Transcription regulation</keyword>
<dbReference type="Proteomes" id="UP000663852">
    <property type="component" value="Unassembled WGS sequence"/>
</dbReference>
<dbReference type="SUPFAM" id="SSF50978">
    <property type="entry name" value="WD40 repeat-like"/>
    <property type="match status" value="1"/>
</dbReference>
<keyword evidence="10" id="KW-1185">Reference proteome</keyword>
<reference evidence="9" key="1">
    <citation type="submission" date="2021-02" db="EMBL/GenBank/DDBJ databases">
        <authorList>
            <person name="Nowell W R."/>
        </authorList>
    </citation>
    <scope>NUCLEOTIDE SEQUENCE</scope>
</reference>
<accession>A0A814IVL9</accession>
<evidence type="ECO:0000313" key="10">
    <source>
        <dbReference type="Proteomes" id="UP000663828"/>
    </source>
</evidence>
<evidence type="ECO:0000313" key="9">
    <source>
        <dbReference type="EMBL" id="CAF1029577.1"/>
    </source>
</evidence>
<dbReference type="InterPro" id="IPR036322">
    <property type="entry name" value="WD40_repeat_dom_sf"/>
</dbReference>
<feature type="region of interest" description="Disordered" evidence="7">
    <location>
        <begin position="1"/>
        <end position="38"/>
    </location>
</feature>
<dbReference type="EMBL" id="CAJNOR010000887">
    <property type="protein sequence ID" value="CAF1029577.1"/>
    <property type="molecule type" value="Genomic_DNA"/>
</dbReference>
<dbReference type="Gene3D" id="3.40.50.1820">
    <property type="entry name" value="alpha/beta hydrolase"/>
    <property type="match status" value="1"/>
</dbReference>
<dbReference type="Pfam" id="PF02089">
    <property type="entry name" value="Palm_thioest"/>
    <property type="match status" value="1"/>
</dbReference>
<dbReference type="PROSITE" id="PS50082">
    <property type="entry name" value="WD_REPEATS_2"/>
    <property type="match status" value="1"/>
</dbReference>
<dbReference type="SUPFAM" id="SSF53474">
    <property type="entry name" value="alpha/beta-Hydrolases"/>
    <property type="match status" value="1"/>
</dbReference>
<feature type="repeat" description="WD" evidence="6">
    <location>
        <begin position="201"/>
        <end position="242"/>
    </location>
</feature>
<sequence>MASSSSPGKVNASAVAVVDNDSSSSSSEEEAEEEEDVRLSAKTRTAYSCIQIIKESHRQQIYAVEVNNQVQYQNGTLFASVGANSIQIYKFDTNTNKTQLVHAYLDPDANEEYFACAWTMIDDKKEESPKILLAAGGERGVIRVLDVHRKTQHTALLQTGAVNHITFAKAKPNLLCTASKNFTITLWDVLSSMCLAVFHGPNGHTDQVLCVDINDQCTMMASASMDRSVFVWSLTSDKIREQIDLAENPIHEQKRRLIKAYPVAFADIEAKAKTLHSHYVDNVQWYGDVLLSRSADNTFCLWQPIISNTAKASSFKLLLKWIVHEKEYIWFLKFDICRAIQLLAIGTLDGQIQVWDLRHHMHNPSVDFVKLKNQNSKAKISRVSFNYDVFALSSTYAAIYRPVVLMHGITSTARDLYELAGWINQTYPGIYVVSIEIGNGYEDSFLLPMNRQVELFCNTVRSDSRLQRGFNMLGFSQGSIIVRAAVERCSLPVYNLITLNGINQGVFGVPNLKELPRQFRELISEFAYEDAVQDVISVAGYWRDPYQLDKYYRRCRFLPDINNELPVRNETYKMNMLKLNAFVMTYSDVDEIVMPGQSGWFLGYNPKSLEVESWNQSRQYTDDLLGLRTLWEQGKIHQFTSHVPHGSSDHAPNKEFIFENIMPFFNNTLSDV</sequence>
<dbReference type="EMBL" id="CAJNOJ010000044">
    <property type="protein sequence ID" value="CAF0942420.1"/>
    <property type="molecule type" value="Genomic_DNA"/>
</dbReference>
<dbReference type="InterPro" id="IPR051243">
    <property type="entry name" value="PcG_WD-repeat"/>
</dbReference>
<name>A0A814IVL9_ADIRI</name>
<dbReference type="AlphaFoldDB" id="A0A814IVL9"/>
<dbReference type="InterPro" id="IPR029058">
    <property type="entry name" value="AB_hydrolase_fold"/>
</dbReference>
<dbReference type="InterPro" id="IPR015943">
    <property type="entry name" value="WD40/YVTN_repeat-like_dom_sf"/>
</dbReference>
<evidence type="ECO:0000256" key="4">
    <source>
        <dbReference type="ARBA" id="ARBA00023015"/>
    </source>
</evidence>
<keyword evidence="2 6" id="KW-0853">WD repeat</keyword>
<evidence type="ECO:0000256" key="3">
    <source>
        <dbReference type="ARBA" id="ARBA00022737"/>
    </source>
</evidence>
<dbReference type="PANTHER" id="PTHR10253">
    <property type="entry name" value="POLYCOMB PROTEIN"/>
    <property type="match status" value="1"/>
</dbReference>
<keyword evidence="5" id="KW-0804">Transcription</keyword>
<gene>
    <name evidence="8" type="ORF">EDS130_LOCUS11893</name>
    <name evidence="9" type="ORF">XAT740_LOCUS14676</name>
</gene>
<protein>
    <submittedName>
        <fullName evidence="9">Uncharacterized protein</fullName>
    </submittedName>
</protein>
<dbReference type="OrthoDB" id="7318948at2759"/>
<evidence type="ECO:0000256" key="2">
    <source>
        <dbReference type="ARBA" id="ARBA00022574"/>
    </source>
</evidence>
<evidence type="ECO:0000256" key="6">
    <source>
        <dbReference type="PROSITE-ProRule" id="PRU00221"/>
    </source>
</evidence>
<comment type="caution">
    <text evidence="9">The sequence shown here is derived from an EMBL/GenBank/DDBJ whole genome shotgun (WGS) entry which is preliminary data.</text>
</comment>
<keyword evidence="3" id="KW-0677">Repeat</keyword>
<dbReference type="Gene3D" id="2.130.10.10">
    <property type="entry name" value="YVTN repeat-like/Quinoprotein amine dehydrogenase"/>
    <property type="match status" value="1"/>
</dbReference>
<evidence type="ECO:0000256" key="1">
    <source>
        <dbReference type="ARBA" id="ARBA00008075"/>
    </source>
</evidence>
<evidence type="ECO:0000256" key="5">
    <source>
        <dbReference type="ARBA" id="ARBA00023163"/>
    </source>
</evidence>
<dbReference type="PROSITE" id="PS50294">
    <property type="entry name" value="WD_REPEATS_REGION"/>
    <property type="match status" value="1"/>
</dbReference>
<dbReference type="Proteomes" id="UP000663828">
    <property type="component" value="Unassembled WGS sequence"/>
</dbReference>
<evidence type="ECO:0000256" key="7">
    <source>
        <dbReference type="SAM" id="MobiDB-lite"/>
    </source>
</evidence>
<comment type="similarity">
    <text evidence="1">Belongs to the WD repeat ESC family.</text>
</comment>
<dbReference type="Pfam" id="PF00400">
    <property type="entry name" value="WD40"/>
    <property type="match status" value="1"/>
</dbReference>
<proteinExistence type="inferred from homology"/>
<evidence type="ECO:0000313" key="8">
    <source>
        <dbReference type="EMBL" id="CAF0942420.1"/>
    </source>
</evidence>
<organism evidence="9 10">
    <name type="scientific">Adineta ricciae</name>
    <name type="common">Rotifer</name>
    <dbReference type="NCBI Taxonomy" id="249248"/>
    <lineage>
        <taxon>Eukaryota</taxon>
        <taxon>Metazoa</taxon>
        <taxon>Spiralia</taxon>
        <taxon>Gnathifera</taxon>
        <taxon>Rotifera</taxon>
        <taxon>Eurotatoria</taxon>
        <taxon>Bdelloidea</taxon>
        <taxon>Adinetida</taxon>
        <taxon>Adinetidae</taxon>
        <taxon>Adineta</taxon>
    </lineage>
</organism>